<dbReference type="PROSITE" id="PS50850">
    <property type="entry name" value="MFS"/>
    <property type="match status" value="1"/>
</dbReference>
<evidence type="ECO:0000256" key="3">
    <source>
        <dbReference type="ARBA" id="ARBA00004638"/>
    </source>
</evidence>
<dbReference type="GO" id="GO:0006820">
    <property type="term" value="P:monoatomic anion transport"/>
    <property type="evidence" value="ECO:0007669"/>
    <property type="project" value="TreeGrafter"/>
</dbReference>
<dbReference type="InterPro" id="IPR036259">
    <property type="entry name" value="MFS_trans_sf"/>
</dbReference>
<evidence type="ECO:0000256" key="1">
    <source>
        <dbReference type="ARBA" id="ARBA00004432"/>
    </source>
</evidence>
<keyword evidence="30" id="KW-1185">Reference proteome</keyword>
<dbReference type="GO" id="GO:0046942">
    <property type="term" value="P:carboxylic acid transport"/>
    <property type="evidence" value="ECO:0007669"/>
    <property type="project" value="UniProtKB-ARBA"/>
</dbReference>
<evidence type="ECO:0000256" key="5">
    <source>
        <dbReference type="ARBA" id="ARBA00022448"/>
    </source>
</evidence>
<organism evidence="29 30">
    <name type="scientific">Caenorhabditis japonica</name>
    <dbReference type="NCBI Taxonomy" id="281687"/>
    <lineage>
        <taxon>Eukaryota</taxon>
        <taxon>Metazoa</taxon>
        <taxon>Ecdysozoa</taxon>
        <taxon>Nematoda</taxon>
        <taxon>Chromadorea</taxon>
        <taxon>Rhabditida</taxon>
        <taxon>Rhabditina</taxon>
        <taxon>Rhabditomorpha</taxon>
        <taxon>Rhabditoidea</taxon>
        <taxon>Rhabditidae</taxon>
        <taxon>Peloderinae</taxon>
        <taxon>Caenorhabditis</taxon>
    </lineage>
</organism>
<dbReference type="SUPFAM" id="SSF103473">
    <property type="entry name" value="MFS general substrate transporter"/>
    <property type="match status" value="1"/>
</dbReference>
<dbReference type="InterPro" id="IPR011701">
    <property type="entry name" value="MFS"/>
</dbReference>
<keyword evidence="10" id="KW-0770">Synapse</keyword>
<dbReference type="Pfam" id="PF07690">
    <property type="entry name" value="MFS_1"/>
    <property type="match status" value="1"/>
</dbReference>
<dbReference type="FunFam" id="1.20.1250.20:FF:000067">
    <property type="entry name" value="sialin isoform X2"/>
    <property type="match status" value="1"/>
</dbReference>
<proteinExistence type="predicted"/>
<evidence type="ECO:0000256" key="16">
    <source>
        <dbReference type="ARBA" id="ARBA00050554"/>
    </source>
</evidence>
<name>A0A8R1HZQ3_CAEJA</name>
<dbReference type="FunFam" id="1.20.1250.20:FF:000003">
    <property type="entry name" value="Solute carrier family 17 member 3"/>
    <property type="match status" value="1"/>
</dbReference>
<keyword evidence="6" id="KW-1003">Cell membrane</keyword>
<keyword evidence="14" id="KW-0968">Cytoplasmic vesicle</keyword>
<feature type="transmembrane region" description="Helical" evidence="27">
    <location>
        <begin position="124"/>
        <end position="143"/>
    </location>
</feature>
<keyword evidence="13" id="KW-0458">Lysosome</keyword>
<feature type="transmembrane region" description="Helical" evidence="27">
    <location>
        <begin position="212"/>
        <end position="230"/>
    </location>
</feature>
<feature type="transmembrane region" description="Helical" evidence="27">
    <location>
        <begin position="345"/>
        <end position="368"/>
    </location>
</feature>
<evidence type="ECO:0000256" key="24">
    <source>
        <dbReference type="ARBA" id="ARBA00081195"/>
    </source>
</evidence>
<comment type="catalytic activity">
    <reaction evidence="20">
        <text>D-glucuronate(out) + H(+)(out) = D-glucuronate(in) + H(+)(in)</text>
        <dbReference type="Rhea" id="RHEA:72591"/>
        <dbReference type="ChEBI" id="CHEBI:15378"/>
        <dbReference type="ChEBI" id="CHEBI:58720"/>
    </reaction>
    <physiologicalReaction direction="left-to-right" evidence="20">
        <dbReference type="Rhea" id="RHEA:72592"/>
    </physiologicalReaction>
</comment>
<feature type="region of interest" description="Disordered" evidence="26">
    <location>
        <begin position="1"/>
        <end position="23"/>
    </location>
</feature>
<evidence type="ECO:0000256" key="6">
    <source>
        <dbReference type="ARBA" id="ARBA00022475"/>
    </source>
</evidence>
<comment type="subcellular location">
    <subcellularLocation>
        <location evidence="2">Basolateral cell membrane</location>
        <topology evidence="2">Multi-pass membrane protein</topology>
    </subcellularLocation>
    <subcellularLocation>
        <location evidence="3">Cytoplasmic vesicle</location>
        <location evidence="3">Secretory vesicle membrane</location>
        <topology evidence="3">Multi-pass membrane protein</topology>
    </subcellularLocation>
    <subcellularLocation>
        <location evidence="1">Cytoplasmic vesicle</location>
        <location evidence="1">Secretory vesicle</location>
        <location evidence="1">Synaptic vesicle membrane</location>
    </subcellularLocation>
    <subcellularLocation>
        <location evidence="4">Lysosome membrane</location>
    </subcellularLocation>
</comment>
<evidence type="ECO:0000256" key="17">
    <source>
        <dbReference type="ARBA" id="ARBA00050625"/>
    </source>
</evidence>
<evidence type="ECO:0000256" key="23">
    <source>
        <dbReference type="ARBA" id="ARBA00080244"/>
    </source>
</evidence>
<comment type="catalytic activity">
    <reaction evidence="18">
        <text>N-acetyl-L-aspartyl-L-glutamate(out) = N-acetyl-L-aspartyl-L-glutamate(in)</text>
        <dbReference type="Rhea" id="RHEA:72599"/>
        <dbReference type="ChEBI" id="CHEBI:76931"/>
    </reaction>
    <physiologicalReaction direction="left-to-right" evidence="18">
        <dbReference type="Rhea" id="RHEA:72600"/>
    </physiologicalReaction>
</comment>
<evidence type="ECO:0000313" key="29">
    <source>
        <dbReference type="EnsemblMetazoa" id="CJA11672.1"/>
    </source>
</evidence>
<dbReference type="GO" id="GO:0016323">
    <property type="term" value="C:basolateral plasma membrane"/>
    <property type="evidence" value="ECO:0007669"/>
    <property type="project" value="UniProtKB-SubCell"/>
</dbReference>
<evidence type="ECO:0000256" key="18">
    <source>
        <dbReference type="ARBA" id="ARBA00051403"/>
    </source>
</evidence>
<feature type="transmembrane region" description="Helical" evidence="27">
    <location>
        <begin position="149"/>
        <end position="172"/>
    </location>
</feature>
<evidence type="ECO:0000256" key="12">
    <source>
        <dbReference type="ARBA" id="ARBA00023180"/>
    </source>
</evidence>
<evidence type="ECO:0000259" key="28">
    <source>
        <dbReference type="PROSITE" id="PS50850"/>
    </source>
</evidence>
<protein>
    <recommendedName>
        <fullName evidence="22">Sialin</fullName>
    </recommendedName>
    <alternativeName>
        <fullName evidence="25">H(+)/nitrate cotransporter</fullName>
    </alternativeName>
    <alternativeName>
        <fullName evidence="23">H(+)/sialic acid cotransporter</fullName>
    </alternativeName>
    <alternativeName>
        <fullName evidence="24">Vesicular excitatory amino acid transporter</fullName>
    </alternativeName>
</protein>
<accession>A0A8R1HZQ3</accession>
<evidence type="ECO:0000256" key="27">
    <source>
        <dbReference type="SAM" id="Phobius"/>
    </source>
</evidence>
<reference evidence="30" key="1">
    <citation type="submission" date="2010-08" db="EMBL/GenBank/DDBJ databases">
        <authorList>
            <consortium name="Caenorhabditis japonica Sequencing Consortium"/>
            <person name="Wilson R.K."/>
        </authorList>
    </citation>
    <scope>NUCLEOTIDE SEQUENCE [LARGE SCALE GENOMIC DNA]</scope>
    <source>
        <strain evidence="30">DF5081</strain>
    </source>
</reference>
<reference evidence="29" key="2">
    <citation type="submission" date="2022-06" db="UniProtKB">
        <authorList>
            <consortium name="EnsemblMetazoa"/>
        </authorList>
    </citation>
    <scope>IDENTIFICATION</scope>
    <source>
        <strain evidence="29">DF5081</strain>
    </source>
</reference>
<evidence type="ECO:0000313" key="30">
    <source>
        <dbReference type="Proteomes" id="UP000005237"/>
    </source>
</evidence>
<evidence type="ECO:0000256" key="9">
    <source>
        <dbReference type="ARBA" id="ARBA00022989"/>
    </source>
</evidence>
<evidence type="ECO:0000256" key="22">
    <source>
        <dbReference type="ARBA" id="ARBA00069713"/>
    </source>
</evidence>
<dbReference type="GO" id="GO:0005765">
    <property type="term" value="C:lysosomal membrane"/>
    <property type="evidence" value="ECO:0007669"/>
    <property type="project" value="UniProtKB-SubCell"/>
</dbReference>
<feature type="compositionally biased region" description="Basic and acidic residues" evidence="26">
    <location>
        <begin position="9"/>
        <end position="23"/>
    </location>
</feature>
<evidence type="ECO:0000256" key="2">
    <source>
        <dbReference type="ARBA" id="ARBA00004554"/>
    </source>
</evidence>
<evidence type="ECO:0000256" key="10">
    <source>
        <dbReference type="ARBA" id="ARBA00023018"/>
    </source>
</evidence>
<sequence>MYRVLSQNENEHDNKNYTDKDNADQVRDDEFDAKRWKRRHIVAVLALLGFANIYAMRANLSIAIVEMTSGTDRRINGTVHHSPADFGNWSPMTQGVVLSSFFYGYIISQLPGGYLAYTHGAKTVFFAGTLGTAVFTLLTPPFARMGYGMLVFARFMEGLLEGVTYPAMHVIWSRWAPPLEQTKLTTFAFSGSYFGTVLAMPVSAYIGENFGWPMIFWFFGALGVIWCTIWHKIVHDRPEDDPKISTSELALLQRDAFSQSHYIVPWAQIVRSKPVWAIIIAHSAQNLGFYIMLTNLPKMLKDMAGYNMEKAGIASSLPYLLMGFQIITGGQACDYLRKNKHYDTLFVRKMACVLGFLGQSLFLILIMITSNSLLLVLFFSISIGLGGFAWCGFSVNHLDLAPQYAGHLMAVSNTFATIPGIIGPLLVGAIVENGTIGEWNVILYVIIVVYVVGAAVFWKFADATLQPWASDHSSFVGQLE</sequence>
<evidence type="ECO:0000256" key="21">
    <source>
        <dbReference type="ARBA" id="ARBA00056891"/>
    </source>
</evidence>
<comment type="function">
    <text evidence="21">Receptor for CM101, a polysaccharide produced by group B Streptococcus with antipathoangiogenic properties.</text>
</comment>
<dbReference type="Gene3D" id="1.20.1250.20">
    <property type="entry name" value="MFS general substrate transporter like domains"/>
    <property type="match status" value="2"/>
</dbReference>
<keyword evidence="12" id="KW-0325">Glycoprotein</keyword>
<evidence type="ECO:0000256" key="20">
    <source>
        <dbReference type="ARBA" id="ARBA00051612"/>
    </source>
</evidence>
<feature type="transmembrane region" description="Helical" evidence="27">
    <location>
        <begin position="184"/>
        <end position="206"/>
    </location>
</feature>
<feature type="domain" description="Major facilitator superfamily (MFS) profile" evidence="28">
    <location>
        <begin position="41"/>
        <end position="465"/>
    </location>
</feature>
<keyword evidence="9 27" id="KW-1133">Transmembrane helix</keyword>
<feature type="transmembrane region" description="Helical" evidence="27">
    <location>
        <begin position="374"/>
        <end position="396"/>
    </location>
</feature>
<feature type="transmembrane region" description="Helical" evidence="27">
    <location>
        <begin position="96"/>
        <end position="117"/>
    </location>
</feature>
<feature type="transmembrane region" description="Helical" evidence="27">
    <location>
        <begin position="408"/>
        <end position="430"/>
    </location>
</feature>
<dbReference type="CDD" id="cd17318">
    <property type="entry name" value="MFS_SLC17"/>
    <property type="match status" value="1"/>
</dbReference>
<evidence type="ECO:0000256" key="13">
    <source>
        <dbReference type="ARBA" id="ARBA00023228"/>
    </source>
</evidence>
<evidence type="ECO:0000256" key="4">
    <source>
        <dbReference type="ARBA" id="ARBA00004656"/>
    </source>
</evidence>
<evidence type="ECO:0000256" key="15">
    <source>
        <dbReference type="ARBA" id="ARBA00050101"/>
    </source>
</evidence>
<dbReference type="AlphaFoldDB" id="A0A8R1HZQ3"/>
<dbReference type="EnsemblMetazoa" id="CJA11672.1">
    <property type="protein sequence ID" value="CJA11672.1"/>
    <property type="gene ID" value="WBGene00130876"/>
</dbReference>
<evidence type="ECO:0000256" key="26">
    <source>
        <dbReference type="SAM" id="MobiDB-lite"/>
    </source>
</evidence>
<keyword evidence="11 27" id="KW-0472">Membrane</keyword>
<comment type="catalytic activity">
    <reaction evidence="17">
        <text>N-acetylneuraminate(in) + H(+)(in) = N-acetylneuraminate(out) + H(+)(out)</text>
        <dbReference type="Rhea" id="RHEA:28987"/>
        <dbReference type="ChEBI" id="CHEBI:15378"/>
        <dbReference type="ChEBI" id="CHEBI:35418"/>
    </reaction>
    <physiologicalReaction direction="right-to-left" evidence="17">
        <dbReference type="Rhea" id="RHEA:28989"/>
    </physiologicalReaction>
</comment>
<evidence type="ECO:0000256" key="19">
    <source>
        <dbReference type="ARBA" id="ARBA00051447"/>
    </source>
</evidence>
<dbReference type="GO" id="GO:0030672">
    <property type="term" value="C:synaptic vesicle membrane"/>
    <property type="evidence" value="ECO:0007669"/>
    <property type="project" value="UniProtKB-SubCell"/>
</dbReference>
<feature type="transmembrane region" description="Helical" evidence="27">
    <location>
        <begin position="313"/>
        <end position="333"/>
    </location>
</feature>
<evidence type="ECO:0000256" key="7">
    <source>
        <dbReference type="ARBA" id="ARBA00022692"/>
    </source>
</evidence>
<evidence type="ECO:0000256" key="14">
    <source>
        <dbReference type="ARBA" id="ARBA00023329"/>
    </source>
</evidence>
<feature type="transmembrane region" description="Helical" evidence="27">
    <location>
        <begin position="442"/>
        <end position="461"/>
    </location>
</feature>
<dbReference type="PANTHER" id="PTHR11662:SF455">
    <property type="entry name" value="GH23975P"/>
    <property type="match status" value="1"/>
</dbReference>
<comment type="catalytic activity">
    <reaction evidence="16">
        <text>L-aspartate(out) = L-aspartate(in)</text>
        <dbReference type="Rhea" id="RHEA:66332"/>
        <dbReference type="ChEBI" id="CHEBI:29991"/>
    </reaction>
    <physiologicalReaction direction="left-to-right" evidence="16">
        <dbReference type="Rhea" id="RHEA:66333"/>
    </physiologicalReaction>
</comment>
<dbReference type="GO" id="GO:0015293">
    <property type="term" value="F:symporter activity"/>
    <property type="evidence" value="ECO:0007669"/>
    <property type="project" value="UniProtKB-KW"/>
</dbReference>
<dbReference type="PANTHER" id="PTHR11662">
    <property type="entry name" value="SOLUTE CARRIER FAMILY 17"/>
    <property type="match status" value="1"/>
</dbReference>
<comment type="catalytic activity">
    <reaction evidence="19">
        <text>L-glutamate(out) = L-glutamate(in)</text>
        <dbReference type="Rhea" id="RHEA:66336"/>
        <dbReference type="ChEBI" id="CHEBI:29985"/>
    </reaction>
    <physiologicalReaction direction="left-to-right" evidence="19">
        <dbReference type="Rhea" id="RHEA:66337"/>
    </physiologicalReaction>
</comment>
<evidence type="ECO:0000256" key="11">
    <source>
        <dbReference type="ARBA" id="ARBA00023136"/>
    </source>
</evidence>
<dbReference type="Proteomes" id="UP000005237">
    <property type="component" value="Unassembled WGS sequence"/>
</dbReference>
<evidence type="ECO:0000256" key="8">
    <source>
        <dbReference type="ARBA" id="ARBA00022847"/>
    </source>
</evidence>
<dbReference type="InterPro" id="IPR020846">
    <property type="entry name" value="MFS_dom"/>
</dbReference>
<keyword evidence="8" id="KW-0769">Symport</keyword>
<evidence type="ECO:0000256" key="25">
    <source>
        <dbReference type="ARBA" id="ARBA00081925"/>
    </source>
</evidence>
<keyword evidence="5" id="KW-0813">Transport</keyword>
<feature type="transmembrane region" description="Helical" evidence="27">
    <location>
        <begin position="275"/>
        <end position="293"/>
    </location>
</feature>
<keyword evidence="7 27" id="KW-0812">Transmembrane</keyword>
<comment type="catalytic activity">
    <reaction evidence="15">
        <text>2 nitrate(out) + H(+)(out) = 2 nitrate(in) + H(+)(in)</text>
        <dbReference type="Rhea" id="RHEA:71539"/>
        <dbReference type="ChEBI" id="CHEBI:15378"/>
        <dbReference type="ChEBI" id="CHEBI:17632"/>
    </reaction>
    <physiologicalReaction direction="left-to-right" evidence="15">
        <dbReference type="Rhea" id="RHEA:71540"/>
    </physiologicalReaction>
</comment>
<feature type="transmembrane region" description="Helical" evidence="27">
    <location>
        <begin position="41"/>
        <end position="65"/>
    </location>
</feature>
<dbReference type="InterPro" id="IPR050382">
    <property type="entry name" value="MFS_Na/Anion_cotransporter"/>
</dbReference>